<dbReference type="Gene3D" id="3.20.20.80">
    <property type="entry name" value="Glycosidases"/>
    <property type="match status" value="1"/>
</dbReference>
<organism evidence="4">
    <name type="scientific">Caldilinea aerophila</name>
    <dbReference type="NCBI Taxonomy" id="133453"/>
    <lineage>
        <taxon>Bacteria</taxon>
        <taxon>Bacillati</taxon>
        <taxon>Chloroflexota</taxon>
        <taxon>Caldilineae</taxon>
        <taxon>Caldilineales</taxon>
        <taxon>Caldilineaceae</taxon>
        <taxon>Caldilinea</taxon>
    </lineage>
</organism>
<reference evidence="4" key="1">
    <citation type="journal article" date="2020" name="mSystems">
        <title>Genome- and Community-Level Interaction Insights into Carbon Utilization and Element Cycling Functions of Hydrothermarchaeota in Hydrothermal Sediment.</title>
        <authorList>
            <person name="Zhou Z."/>
            <person name="Liu Y."/>
            <person name="Xu W."/>
            <person name="Pan J."/>
            <person name="Luo Z.H."/>
            <person name="Li M."/>
        </authorList>
    </citation>
    <scope>NUCLEOTIDE SEQUENCE [LARGE SCALE GENOMIC DNA]</scope>
    <source>
        <strain evidence="4">SpSt-289</strain>
    </source>
</reference>
<accession>A0A7C1FFX4</accession>
<evidence type="ECO:0000259" key="2">
    <source>
        <dbReference type="Pfam" id="PF16586"/>
    </source>
</evidence>
<feature type="domain" description="Apiosidase-like catalytic" evidence="1">
    <location>
        <begin position="101"/>
        <end position="371"/>
    </location>
</feature>
<dbReference type="SUPFAM" id="SSF51445">
    <property type="entry name" value="(Trans)glycosidases"/>
    <property type="match status" value="1"/>
</dbReference>
<dbReference type="AlphaFoldDB" id="A0A7C1FFX4"/>
<dbReference type="InterPro" id="IPR017853">
    <property type="entry name" value="GH"/>
</dbReference>
<dbReference type="Pfam" id="PF16586">
    <property type="entry name" value="DUF5060"/>
    <property type="match status" value="1"/>
</dbReference>
<dbReference type="InterPro" id="IPR013783">
    <property type="entry name" value="Ig-like_fold"/>
</dbReference>
<evidence type="ECO:0000259" key="3">
    <source>
        <dbReference type="Pfam" id="PF18310"/>
    </source>
</evidence>
<gene>
    <name evidence="4" type="ORF">ENQ20_09850</name>
</gene>
<dbReference type="InterPro" id="IPR025277">
    <property type="entry name" value="Apiosidase-like_cat_dom"/>
</dbReference>
<dbReference type="InterPro" id="IPR041239">
    <property type="entry name" value="DUF5605"/>
</dbReference>
<dbReference type="Gene3D" id="2.60.40.3950">
    <property type="match status" value="1"/>
</dbReference>
<dbReference type="InterPro" id="IPR032260">
    <property type="entry name" value="DUF5060"/>
</dbReference>
<feature type="domain" description="DUF5060" evidence="2">
    <location>
        <begin position="7"/>
        <end position="73"/>
    </location>
</feature>
<dbReference type="Pfam" id="PF18310">
    <property type="entry name" value="DUF5605"/>
    <property type="match status" value="1"/>
</dbReference>
<dbReference type="Pfam" id="PF13204">
    <property type="entry name" value="Apiosidase"/>
    <property type="match status" value="1"/>
</dbReference>
<sequence length="496" mass="57457">MTTKPQTEQWGIFELALHGSAEGNPFQEVQLSAYFSYKHRTIEVDGFYDGDGIYRIRFMPDVQGEWRYRTKSNRTELDGKEGALICVAPRPGNHGPVRVANTYHFAYADGTPYKQIGTTCYVWNLQGAELEAQTLATLAQSPFNKLRFCVFPKHYRYNENEPELYPFPCLAKGSSRWTGSHAVDVREGWRFDFERFEPAYFQHLDRCVARLCELGIEADIILFHPYDRWGFATMSAEQDERYLRYVVARLAAYRNVWWSMANEYDLMTTKSMADWDRFFRIVQESDPYQHLRSIHNCYNFYDHSKPWVTHQSIQHSDLERVSLWRHLYRKPVVVDECRYEGNIPMAWGNISAQEMVHRFWLGTAHGGYVGHGETYLHPDDILWWSKGGTLRGQSTPRLAFLRRLLQEGPATGLDPIEGVVRGLPCAGKAHEYYLIYTGVAQPALLEITLPETEQYRAEVIDTWNMTITQGAVYSGRVDIPMPGKAYHALVLRRIEG</sequence>
<dbReference type="PANTHER" id="PTHR37836">
    <property type="entry name" value="LMO1036 PROTEIN"/>
    <property type="match status" value="1"/>
</dbReference>
<comment type="caution">
    <text evidence="4">The sequence shown here is derived from an EMBL/GenBank/DDBJ whole genome shotgun (WGS) entry which is preliminary data.</text>
</comment>
<evidence type="ECO:0000313" key="4">
    <source>
        <dbReference type="EMBL" id="HDX31779.1"/>
    </source>
</evidence>
<feature type="domain" description="DUF5605" evidence="3">
    <location>
        <begin position="423"/>
        <end position="491"/>
    </location>
</feature>
<proteinExistence type="predicted"/>
<name>A0A7C1FFX4_9CHLR</name>
<dbReference type="Gene3D" id="2.60.40.10">
    <property type="entry name" value="Immunoglobulins"/>
    <property type="match status" value="1"/>
</dbReference>
<protein>
    <submittedName>
        <fullName evidence="4">DUF5060 domain-containing protein</fullName>
    </submittedName>
</protein>
<evidence type="ECO:0000259" key="1">
    <source>
        <dbReference type="Pfam" id="PF13204"/>
    </source>
</evidence>
<dbReference type="PANTHER" id="PTHR37836:SF2">
    <property type="entry name" value="DUF4038 DOMAIN-CONTAINING PROTEIN"/>
    <property type="match status" value="1"/>
</dbReference>
<dbReference type="EMBL" id="DSMG01000099">
    <property type="protein sequence ID" value="HDX31779.1"/>
    <property type="molecule type" value="Genomic_DNA"/>
</dbReference>